<name>A0A9N9NS41_9GLOM</name>
<feature type="compositionally biased region" description="Low complexity" evidence="1">
    <location>
        <begin position="121"/>
        <end position="137"/>
    </location>
</feature>
<dbReference type="OrthoDB" id="5574975at2759"/>
<feature type="compositionally biased region" description="Low complexity" evidence="1">
    <location>
        <begin position="94"/>
        <end position="110"/>
    </location>
</feature>
<feature type="compositionally biased region" description="Polar residues" evidence="1">
    <location>
        <begin position="67"/>
        <end position="93"/>
    </location>
</feature>
<sequence>NKIQNLNSILITSPELSDLRKRLKNLETKDVSRSINSFSDGASKAREDQKTSQPTRNRRIRGDRTSLPASNSNLSQSTTSISNKNNSGSTDQRGSASSNSVNVNTGTSGSLQADQPKRRLSAASSTSATSDHGSGSAYSRSQSPPVNVKR</sequence>
<dbReference type="AlphaFoldDB" id="A0A9N9NS41"/>
<dbReference type="Proteomes" id="UP000789396">
    <property type="component" value="Unassembled WGS sequence"/>
</dbReference>
<evidence type="ECO:0000313" key="2">
    <source>
        <dbReference type="EMBL" id="CAG8758783.1"/>
    </source>
</evidence>
<evidence type="ECO:0000256" key="1">
    <source>
        <dbReference type="SAM" id="MobiDB-lite"/>
    </source>
</evidence>
<dbReference type="EMBL" id="CAJVPZ010040082">
    <property type="protein sequence ID" value="CAG8758783.1"/>
    <property type="molecule type" value="Genomic_DNA"/>
</dbReference>
<reference evidence="2" key="1">
    <citation type="submission" date="2021-06" db="EMBL/GenBank/DDBJ databases">
        <authorList>
            <person name="Kallberg Y."/>
            <person name="Tangrot J."/>
            <person name="Rosling A."/>
        </authorList>
    </citation>
    <scope>NUCLEOTIDE SEQUENCE</scope>
    <source>
        <strain evidence="2">IN212</strain>
    </source>
</reference>
<comment type="caution">
    <text evidence="2">The sequence shown here is derived from an EMBL/GenBank/DDBJ whole genome shotgun (WGS) entry which is preliminary data.</text>
</comment>
<organism evidence="2 3">
    <name type="scientific">Racocetra fulgida</name>
    <dbReference type="NCBI Taxonomy" id="60492"/>
    <lineage>
        <taxon>Eukaryota</taxon>
        <taxon>Fungi</taxon>
        <taxon>Fungi incertae sedis</taxon>
        <taxon>Mucoromycota</taxon>
        <taxon>Glomeromycotina</taxon>
        <taxon>Glomeromycetes</taxon>
        <taxon>Diversisporales</taxon>
        <taxon>Gigasporaceae</taxon>
        <taxon>Racocetra</taxon>
    </lineage>
</organism>
<evidence type="ECO:0000313" key="3">
    <source>
        <dbReference type="Proteomes" id="UP000789396"/>
    </source>
</evidence>
<protein>
    <submittedName>
        <fullName evidence="2">3141_t:CDS:1</fullName>
    </submittedName>
</protein>
<feature type="non-terminal residue" evidence="2">
    <location>
        <position position="1"/>
    </location>
</feature>
<accession>A0A9N9NS41</accession>
<proteinExistence type="predicted"/>
<feature type="region of interest" description="Disordered" evidence="1">
    <location>
        <begin position="29"/>
        <end position="150"/>
    </location>
</feature>
<feature type="non-terminal residue" evidence="2">
    <location>
        <position position="150"/>
    </location>
</feature>
<gene>
    <name evidence="2" type="ORF">RFULGI_LOCUS14144</name>
</gene>
<feature type="compositionally biased region" description="Polar residues" evidence="1">
    <location>
        <begin position="138"/>
        <end position="150"/>
    </location>
</feature>
<keyword evidence="3" id="KW-1185">Reference proteome</keyword>